<accession>A0ACC5R6J9</accession>
<name>A0ACC5R6J9_9HYPH</name>
<dbReference type="Proteomes" id="UP000616151">
    <property type="component" value="Unassembled WGS sequence"/>
</dbReference>
<keyword evidence="2" id="KW-1185">Reference proteome</keyword>
<sequence>MRAAQSLATVPAKGATFALSAATPEIMWAAILAVSENGAPFSIADAVQAATAIPMGNVSCIVTAGAMDSYVHLLIQARVASYAGIGVDRTKLYTIIKPRHLPHFLDGAGNVCPRYQVMDLMWRAMKMLKSFNVRELALQSTLPGVLTVSEAIAETYVSHLIEAGYLRRVNKYGTSPVYGLAPGMATGPVPPRIMTGRLVYDPNRRSVVNDVIHVDEVPL</sequence>
<proteinExistence type="predicted"/>
<comment type="caution">
    <text evidence="1">The sequence shown here is derived from an EMBL/GenBank/DDBJ whole genome shotgun (WGS) entry which is preliminary data.</text>
</comment>
<evidence type="ECO:0000313" key="1">
    <source>
        <dbReference type="EMBL" id="MBK1868286.1"/>
    </source>
</evidence>
<protein>
    <submittedName>
        <fullName evidence="1">Uncharacterized protein</fullName>
    </submittedName>
</protein>
<evidence type="ECO:0000313" key="2">
    <source>
        <dbReference type="Proteomes" id="UP000616151"/>
    </source>
</evidence>
<gene>
    <name evidence="1" type="ORF">JHL16_18175</name>
</gene>
<organism evidence="1 2">
    <name type="scientific">Taklimakanibacter albus</name>
    <dbReference type="NCBI Taxonomy" id="2800327"/>
    <lineage>
        <taxon>Bacteria</taxon>
        <taxon>Pseudomonadati</taxon>
        <taxon>Pseudomonadota</taxon>
        <taxon>Alphaproteobacteria</taxon>
        <taxon>Hyphomicrobiales</taxon>
        <taxon>Aestuariivirgaceae</taxon>
        <taxon>Taklimakanibacter</taxon>
    </lineage>
</organism>
<reference evidence="1" key="1">
    <citation type="submission" date="2021-01" db="EMBL/GenBank/DDBJ databases">
        <authorList>
            <person name="Sun Q."/>
        </authorList>
    </citation>
    <scope>NUCLEOTIDE SEQUENCE</scope>
    <source>
        <strain evidence="1">YIM B02566</strain>
    </source>
</reference>
<dbReference type="EMBL" id="JAENHL010000007">
    <property type="protein sequence ID" value="MBK1868286.1"/>
    <property type="molecule type" value="Genomic_DNA"/>
</dbReference>